<dbReference type="GeneID" id="36561427"/>
<reference evidence="1 2" key="1">
    <citation type="submission" date="2016-12" db="EMBL/GenBank/DDBJ databases">
        <title>The genomes of Aspergillus section Nigri reveals drivers in fungal speciation.</title>
        <authorList>
            <consortium name="DOE Joint Genome Institute"/>
            <person name="Vesth T.C."/>
            <person name="Nybo J."/>
            <person name="Theobald S."/>
            <person name="Brandl J."/>
            <person name="Frisvad J.C."/>
            <person name="Nielsen K.F."/>
            <person name="Lyhne E.K."/>
            <person name="Kogle M.E."/>
            <person name="Kuo A."/>
            <person name="Riley R."/>
            <person name="Clum A."/>
            <person name="Nolan M."/>
            <person name="Lipzen A."/>
            <person name="Salamov A."/>
            <person name="Henrissat B."/>
            <person name="Wiebenga A."/>
            <person name="De Vries R.P."/>
            <person name="Grigoriev I.V."/>
            <person name="Mortensen U.H."/>
            <person name="Andersen M.R."/>
            <person name="Baker S.E."/>
        </authorList>
    </citation>
    <scope>NUCLEOTIDE SEQUENCE [LARGE SCALE GENOMIC DNA]</scope>
    <source>
        <strain evidence="1 2">IBT 23096</strain>
    </source>
</reference>
<dbReference type="VEuPathDB" id="FungiDB:P170DRAFT_479868"/>
<dbReference type="EMBL" id="MSFO01000009">
    <property type="protein sequence ID" value="PLB44095.1"/>
    <property type="molecule type" value="Genomic_DNA"/>
</dbReference>
<dbReference type="Proteomes" id="UP000234275">
    <property type="component" value="Unassembled WGS sequence"/>
</dbReference>
<proteinExistence type="predicted"/>
<dbReference type="OrthoDB" id="4468425at2759"/>
<name>A0A2I2FTX9_9EURO</name>
<dbReference type="RefSeq" id="XP_024699397.1">
    <property type="nucleotide sequence ID" value="XM_024853729.1"/>
</dbReference>
<sequence>MKPKSSLVRAKSLSWRIAALSAQTVTPGTSGASSSNARKAALMFRCCIRKNYLNFLTYNLSLWIKDGLWMPSTSTGLHRNNSSYRFLENIYSCVSQLDIRIEYDQIRKCVALALFHTQYLASYRDWKAQEESKRRCLVGVGRGDRTLMIDSILEQTTPSWSELDTKR</sequence>
<dbReference type="AlphaFoldDB" id="A0A2I2FTX9"/>
<accession>A0A2I2FTX9</accession>
<comment type="caution">
    <text evidence="1">The sequence shown here is derived from an EMBL/GenBank/DDBJ whole genome shotgun (WGS) entry which is preliminary data.</text>
</comment>
<evidence type="ECO:0000313" key="2">
    <source>
        <dbReference type="Proteomes" id="UP000234275"/>
    </source>
</evidence>
<keyword evidence="2" id="KW-1185">Reference proteome</keyword>
<gene>
    <name evidence="1" type="ORF">P170DRAFT_479868</name>
</gene>
<evidence type="ECO:0000313" key="1">
    <source>
        <dbReference type="EMBL" id="PLB44095.1"/>
    </source>
</evidence>
<protein>
    <submittedName>
        <fullName evidence="1">Uncharacterized protein</fullName>
    </submittedName>
</protein>
<organism evidence="1 2">
    <name type="scientific">Aspergillus steynii IBT 23096</name>
    <dbReference type="NCBI Taxonomy" id="1392250"/>
    <lineage>
        <taxon>Eukaryota</taxon>
        <taxon>Fungi</taxon>
        <taxon>Dikarya</taxon>
        <taxon>Ascomycota</taxon>
        <taxon>Pezizomycotina</taxon>
        <taxon>Eurotiomycetes</taxon>
        <taxon>Eurotiomycetidae</taxon>
        <taxon>Eurotiales</taxon>
        <taxon>Aspergillaceae</taxon>
        <taxon>Aspergillus</taxon>
        <taxon>Aspergillus subgen. Circumdati</taxon>
    </lineage>
</organism>